<organism evidence="1 2">
    <name type="scientific">Leptospira interrogans str. UI 12621</name>
    <dbReference type="NCBI Taxonomy" id="1049937"/>
    <lineage>
        <taxon>Bacteria</taxon>
        <taxon>Pseudomonadati</taxon>
        <taxon>Spirochaetota</taxon>
        <taxon>Spirochaetia</taxon>
        <taxon>Leptospirales</taxon>
        <taxon>Leptospiraceae</taxon>
        <taxon>Leptospira</taxon>
    </lineage>
</organism>
<accession>A0A0F6H8A2</accession>
<evidence type="ECO:0000313" key="1">
    <source>
        <dbReference type="EMBL" id="EKO24473.1"/>
    </source>
</evidence>
<evidence type="ECO:0008006" key="3">
    <source>
        <dbReference type="Google" id="ProtNLM"/>
    </source>
</evidence>
<dbReference type="Proteomes" id="UP000006324">
    <property type="component" value="Unassembled WGS sequence"/>
</dbReference>
<dbReference type="AlphaFoldDB" id="A0A0F6H8A2"/>
<gene>
    <name evidence="1" type="ORF">LEP1GSC104_0672</name>
</gene>
<comment type="caution">
    <text evidence="1">The sequence shown here is derived from an EMBL/GenBank/DDBJ whole genome shotgun (WGS) entry which is preliminary data.</text>
</comment>
<sequence length="43" mass="5368">MQNLRWKDWLSQAERDLEWAKSVFTLWFFCPNLFCLLETEIKM</sequence>
<protein>
    <recommendedName>
        <fullName evidence="3">HEPN domain-containing protein</fullName>
    </recommendedName>
</protein>
<reference evidence="1 2" key="1">
    <citation type="submission" date="2012-09" db="EMBL/GenBank/DDBJ databases">
        <authorList>
            <person name="Harkins D.M."/>
            <person name="Durkin A.S."/>
            <person name="Brinkac L.M."/>
            <person name="Selengut J.D."/>
            <person name="Sanka R."/>
            <person name="DePew J."/>
            <person name="Purushe J."/>
            <person name="Chanthongthip A."/>
            <person name="Lattana O."/>
            <person name="Phetsouvanh R."/>
            <person name="Newton P.N."/>
            <person name="Vinetz J.M."/>
            <person name="Sutton G.G."/>
            <person name="Nelson W.C."/>
            <person name="Fouts D.E."/>
        </authorList>
    </citation>
    <scope>NUCLEOTIDE SEQUENCE [LARGE SCALE GENOMIC DNA]</scope>
    <source>
        <strain evidence="1 2">UI 12621</strain>
    </source>
</reference>
<name>A0A0F6H8A2_LEPIR</name>
<dbReference type="EMBL" id="AHNQ02000033">
    <property type="protein sequence ID" value="EKO24473.1"/>
    <property type="molecule type" value="Genomic_DNA"/>
</dbReference>
<proteinExistence type="predicted"/>
<evidence type="ECO:0000313" key="2">
    <source>
        <dbReference type="Proteomes" id="UP000006324"/>
    </source>
</evidence>